<keyword evidence="4" id="KW-0067">ATP-binding</keyword>
<dbReference type="InterPro" id="IPR050474">
    <property type="entry name" value="Hel308_SKI2-like"/>
</dbReference>
<dbReference type="Pfam" id="PF00270">
    <property type="entry name" value="DEAD"/>
    <property type="match status" value="1"/>
</dbReference>
<dbReference type="GO" id="GO:0016787">
    <property type="term" value="F:hydrolase activity"/>
    <property type="evidence" value="ECO:0007669"/>
    <property type="project" value="UniProtKB-KW"/>
</dbReference>
<dbReference type="GO" id="GO:0003676">
    <property type="term" value="F:nucleic acid binding"/>
    <property type="evidence" value="ECO:0007669"/>
    <property type="project" value="InterPro"/>
</dbReference>
<keyword evidence="1" id="KW-0547">Nucleotide-binding</keyword>
<keyword evidence="2" id="KW-0378">Hydrolase</keyword>
<evidence type="ECO:0000256" key="1">
    <source>
        <dbReference type="ARBA" id="ARBA00022741"/>
    </source>
</evidence>
<dbReference type="EMBL" id="CP032707">
    <property type="protein sequence ID" value="AYG95658.1"/>
    <property type="molecule type" value="Genomic_DNA"/>
</dbReference>
<keyword evidence="3 7" id="KW-0347">Helicase</keyword>
<evidence type="ECO:0000259" key="6">
    <source>
        <dbReference type="PROSITE" id="PS51194"/>
    </source>
</evidence>
<dbReference type="RefSeq" id="WP_121482792.1">
    <property type="nucleotide sequence ID" value="NZ_CP032707.1"/>
</dbReference>
<dbReference type="GO" id="GO:0005524">
    <property type="term" value="F:ATP binding"/>
    <property type="evidence" value="ECO:0007669"/>
    <property type="project" value="UniProtKB-KW"/>
</dbReference>
<sequence>MSFTEDLAERLLSNKQFGRDYDALQAEAARSTLPENLSLEAKPLDTDAVHRLLYCASVFLQTESEPLRALAQSIALGSLLTNREDVAAENALRLLTDLGNFPALAYAEMRHDEDGVGLGQSLRAALSRDLNAFDVGDERLALTDFQKRAWDRLQIARALAISAPTSAGKSFLVIEHLCRLAEQATAFTAVYVAPTRALLSEVYAKVQKRLQGRDVWVSTVPSPGEDRSPRQIFVLTQERLQVLLAVADPDFDLIVVDEAQNISDGARGMILQECLDQILVRNPKARLIMLAPGAAGFLELGRSFGAPDLEPALSRLPSVIQNRILVSPGRVPKTLTLRLMTETGSVKLGTLTADRGFQHPDSRLAAVALELGRHGGSLVYATGPKDAANVARLLYIGCSDKAEAPLEALSKFIIKHIHPEYALATLVRRGVAFHYGKMPTLLREAIEGAFKTGDLQFLACTTTLFQGVNLPARNVFIHTSTRGRGTELNPAELWNFAGRAGRMNSDVVGNVFLVDYENWPEQPMDKFVGYKIEPAFRKTVETQRPAILEALAGDMPPVSKRDETPTKVRAAAGLLVSRAARGDVRSFLERTLPSSPLAEREALAKFAEKAHADIDLPASLLATNWTVDPFGLQRLFKYLVDQIADGNADAMIPQNPLIDPLKARERYENLFGRIETRVNLGAFGKLHKKAALPAVRWMEGKPYPVILSSEVVSAKRRYAKEMRAYEELKKAEPLTRKQPPRPINVNNVIHDTFDLIEDVIRFRYVQLGKAYYDVLVLALRKSELDHRIPEIFNFALALELGVSTRSGWSFMELGLSRIAATALEPHFPDSDMTAAKARHWLQTEDMTEFRLGPIVLAELIRLGLASPLTLAGAAHDGLSDDDLPAPLSWTEIDE</sequence>
<dbReference type="InterPro" id="IPR011545">
    <property type="entry name" value="DEAD/DEAH_box_helicase_dom"/>
</dbReference>
<evidence type="ECO:0000313" key="8">
    <source>
        <dbReference type="Proteomes" id="UP000276984"/>
    </source>
</evidence>
<evidence type="ECO:0000313" key="7">
    <source>
        <dbReference type="EMBL" id="AYG95658.1"/>
    </source>
</evidence>
<evidence type="ECO:0000256" key="3">
    <source>
        <dbReference type="ARBA" id="ARBA00022806"/>
    </source>
</evidence>
<dbReference type="InterPro" id="IPR027417">
    <property type="entry name" value="P-loop_NTPase"/>
</dbReference>
<dbReference type="PANTHER" id="PTHR47961">
    <property type="entry name" value="DNA POLYMERASE THETA, PUTATIVE (AFU_ORTHOLOGUE AFUA_1G05260)-RELATED"/>
    <property type="match status" value="1"/>
</dbReference>
<name>A0A494RGX5_9CAUL</name>
<feature type="domain" description="Helicase C-terminal" evidence="6">
    <location>
        <begin position="383"/>
        <end position="552"/>
    </location>
</feature>
<proteinExistence type="predicted"/>
<dbReference type="PANTHER" id="PTHR47961:SF6">
    <property type="entry name" value="DNA-DIRECTED DNA POLYMERASE"/>
    <property type="match status" value="1"/>
</dbReference>
<dbReference type="SMART" id="SM00487">
    <property type="entry name" value="DEXDc"/>
    <property type="match status" value="1"/>
</dbReference>
<feature type="domain" description="Helicase ATP-binding" evidence="5">
    <location>
        <begin position="150"/>
        <end position="312"/>
    </location>
</feature>
<evidence type="ECO:0000256" key="4">
    <source>
        <dbReference type="ARBA" id="ARBA00022840"/>
    </source>
</evidence>
<organism evidence="7 8">
    <name type="scientific">Brevundimonas naejangsanensis</name>
    <dbReference type="NCBI Taxonomy" id="588932"/>
    <lineage>
        <taxon>Bacteria</taxon>
        <taxon>Pseudomonadati</taxon>
        <taxon>Pseudomonadota</taxon>
        <taxon>Alphaproteobacteria</taxon>
        <taxon>Caulobacterales</taxon>
        <taxon>Caulobacteraceae</taxon>
        <taxon>Brevundimonas</taxon>
    </lineage>
</organism>
<dbReference type="InterPro" id="IPR001650">
    <property type="entry name" value="Helicase_C-like"/>
</dbReference>
<dbReference type="SUPFAM" id="SSF52540">
    <property type="entry name" value="P-loop containing nucleoside triphosphate hydrolases"/>
    <property type="match status" value="2"/>
</dbReference>
<dbReference type="PROSITE" id="PS51194">
    <property type="entry name" value="HELICASE_CTER"/>
    <property type="match status" value="1"/>
</dbReference>
<dbReference type="PROSITE" id="PS51192">
    <property type="entry name" value="HELICASE_ATP_BIND_1"/>
    <property type="match status" value="1"/>
</dbReference>
<accession>A0A494RGX5</accession>
<evidence type="ECO:0000256" key="2">
    <source>
        <dbReference type="ARBA" id="ARBA00022801"/>
    </source>
</evidence>
<reference evidence="7 8" key="1">
    <citation type="submission" date="2018-10" db="EMBL/GenBank/DDBJ databases">
        <title>Complete genome sequence of Brevundimonas naejangsanensis BRV3.</title>
        <authorList>
            <person name="Berrios L."/>
            <person name="Ely B."/>
        </authorList>
    </citation>
    <scope>NUCLEOTIDE SEQUENCE [LARGE SCALE GENOMIC DNA]</scope>
    <source>
        <strain evidence="7 8">BRV3</strain>
    </source>
</reference>
<evidence type="ECO:0000259" key="5">
    <source>
        <dbReference type="PROSITE" id="PS51192"/>
    </source>
</evidence>
<dbReference type="Pfam" id="PF00271">
    <property type="entry name" value="Helicase_C"/>
    <property type="match status" value="1"/>
</dbReference>
<protein>
    <submittedName>
        <fullName evidence="7">DEAD/DEAH box helicase</fullName>
    </submittedName>
</protein>
<gene>
    <name evidence="7" type="ORF">D8I30_11040</name>
</gene>
<dbReference type="OrthoDB" id="9815222at2"/>
<dbReference type="Proteomes" id="UP000276984">
    <property type="component" value="Chromosome"/>
</dbReference>
<dbReference type="InterPro" id="IPR014001">
    <property type="entry name" value="Helicase_ATP-bd"/>
</dbReference>
<dbReference type="GO" id="GO:0004386">
    <property type="term" value="F:helicase activity"/>
    <property type="evidence" value="ECO:0007669"/>
    <property type="project" value="UniProtKB-KW"/>
</dbReference>
<dbReference type="AlphaFoldDB" id="A0A494RGX5"/>
<keyword evidence="8" id="KW-1185">Reference proteome</keyword>
<dbReference type="SMART" id="SM00490">
    <property type="entry name" value="HELICc"/>
    <property type="match status" value="1"/>
</dbReference>
<dbReference type="Gene3D" id="3.40.50.300">
    <property type="entry name" value="P-loop containing nucleotide triphosphate hydrolases"/>
    <property type="match status" value="2"/>
</dbReference>